<feature type="compositionally biased region" description="Acidic residues" evidence="10">
    <location>
        <begin position="99"/>
        <end position="113"/>
    </location>
</feature>
<evidence type="ECO:0000256" key="3">
    <source>
        <dbReference type="ARBA" id="ARBA00006678"/>
    </source>
</evidence>
<dbReference type="RefSeq" id="XP_037162553.1">
    <property type="nucleotide sequence ID" value="XM_037310571.1"/>
</dbReference>
<dbReference type="PANTHER" id="PTHR11097">
    <property type="entry name" value="EXOSOME COMPLEX EXONUCLEASE RIBOSOMAL RNA PROCESSING PROTEIN"/>
    <property type="match status" value="1"/>
</dbReference>
<sequence length="384" mass="41924">MTLTPIPQPLTFPALTFAKLAPPSFLAAHLTNPKGSTRPSGRTPTQTRAPTCNTGSLTHANGSAVVRCGDTAVVCGVRGEILKTGDVAEYEAREVKGGDEEEDDDEGDEDDEEGKERRRKSRREETAEMARLNLLVPNIELATGCSPAHLPGGPPSVLAQTLTQRVLTLLHTSDMVGMAPLRIWFQPPRETTGATSGVMRMGGDMQETDAREEEEEEMARAEVKAFWVLYVDLLFISLDGNAFDAAWLAILAALRDTILPRAWWDADREMVLCSDDPVEARRLEIRDLPVPLSFGVFEGDGLGKGSKEKEKEKGKEKEKWVLVDMDGFEEALCREEGTVVVGGGRRVVRIEKSGGAGAGMAEMRGLVDLAAKRRKEWMGVLGIH</sequence>
<evidence type="ECO:0000259" key="11">
    <source>
        <dbReference type="Pfam" id="PF01138"/>
    </source>
</evidence>
<keyword evidence="6" id="KW-0271">Exosome</keyword>
<keyword evidence="4" id="KW-0963">Cytoplasm</keyword>
<evidence type="ECO:0000256" key="1">
    <source>
        <dbReference type="ARBA" id="ARBA00004496"/>
    </source>
</evidence>
<dbReference type="SUPFAM" id="SSF55666">
    <property type="entry name" value="Ribonuclease PH domain 2-like"/>
    <property type="match status" value="1"/>
</dbReference>
<dbReference type="InterPro" id="IPR036345">
    <property type="entry name" value="ExoRNase_PH_dom2_sf"/>
</dbReference>
<proteinExistence type="inferred from homology"/>
<dbReference type="GO" id="GO:0034473">
    <property type="term" value="P:U1 snRNA 3'-end processing"/>
    <property type="evidence" value="ECO:0007669"/>
    <property type="project" value="TreeGrafter"/>
</dbReference>
<dbReference type="SUPFAM" id="SSF54211">
    <property type="entry name" value="Ribosomal protein S5 domain 2-like"/>
    <property type="match status" value="1"/>
</dbReference>
<dbReference type="OrthoDB" id="45882at2759"/>
<dbReference type="GeneID" id="59290329"/>
<keyword evidence="8" id="KW-0539">Nucleus</keyword>
<evidence type="ECO:0000256" key="8">
    <source>
        <dbReference type="ARBA" id="ARBA00023242"/>
    </source>
</evidence>
<feature type="region of interest" description="Disordered" evidence="10">
    <location>
        <begin position="28"/>
        <end position="57"/>
    </location>
</feature>
<dbReference type="GO" id="GO:0034476">
    <property type="term" value="P:U5 snRNA 3'-end processing"/>
    <property type="evidence" value="ECO:0007669"/>
    <property type="project" value="TreeGrafter"/>
</dbReference>
<dbReference type="GO" id="GO:0000176">
    <property type="term" value="C:nuclear exosome (RNase complex)"/>
    <property type="evidence" value="ECO:0007669"/>
    <property type="project" value="TreeGrafter"/>
</dbReference>
<dbReference type="InterPro" id="IPR020568">
    <property type="entry name" value="Ribosomal_Su5_D2-typ_SF"/>
</dbReference>
<evidence type="ECO:0000313" key="13">
    <source>
        <dbReference type="Proteomes" id="UP000578531"/>
    </source>
</evidence>
<accession>A0A8H6FR23</accession>
<comment type="similarity">
    <text evidence="3">Belongs to the RNase PH family.</text>
</comment>
<dbReference type="GO" id="GO:0071038">
    <property type="term" value="P:TRAMP-dependent tRNA surveillance pathway"/>
    <property type="evidence" value="ECO:0007669"/>
    <property type="project" value="TreeGrafter"/>
</dbReference>
<organism evidence="12 13">
    <name type="scientific">Letharia columbiana</name>
    <dbReference type="NCBI Taxonomy" id="112416"/>
    <lineage>
        <taxon>Eukaryota</taxon>
        <taxon>Fungi</taxon>
        <taxon>Dikarya</taxon>
        <taxon>Ascomycota</taxon>
        <taxon>Pezizomycotina</taxon>
        <taxon>Lecanoromycetes</taxon>
        <taxon>OSLEUM clade</taxon>
        <taxon>Lecanoromycetidae</taxon>
        <taxon>Lecanorales</taxon>
        <taxon>Lecanorineae</taxon>
        <taxon>Parmeliaceae</taxon>
        <taxon>Letharia</taxon>
    </lineage>
</organism>
<keyword evidence="7" id="KW-0694">RNA-binding</keyword>
<dbReference type="Pfam" id="PF01138">
    <property type="entry name" value="RNase_PH"/>
    <property type="match status" value="1"/>
</dbReference>
<evidence type="ECO:0000256" key="6">
    <source>
        <dbReference type="ARBA" id="ARBA00022835"/>
    </source>
</evidence>
<dbReference type="GO" id="GO:0071035">
    <property type="term" value="P:nuclear polyadenylation-dependent rRNA catabolic process"/>
    <property type="evidence" value="ECO:0007669"/>
    <property type="project" value="TreeGrafter"/>
</dbReference>
<dbReference type="GO" id="GO:0034475">
    <property type="term" value="P:U4 snRNA 3'-end processing"/>
    <property type="evidence" value="ECO:0007669"/>
    <property type="project" value="TreeGrafter"/>
</dbReference>
<gene>
    <name evidence="12" type="ORF">HO173_008675</name>
</gene>
<comment type="subcellular location">
    <subcellularLocation>
        <location evidence="1">Cytoplasm</location>
    </subcellularLocation>
    <subcellularLocation>
        <location evidence="2">Nucleus</location>
        <location evidence="2">Nucleolus</location>
    </subcellularLocation>
</comment>
<keyword evidence="13" id="KW-1185">Reference proteome</keyword>
<feature type="compositionally biased region" description="Polar residues" evidence="10">
    <location>
        <begin position="33"/>
        <end position="57"/>
    </location>
</feature>
<dbReference type="EMBL" id="JACCJC010000041">
    <property type="protein sequence ID" value="KAF6233131.1"/>
    <property type="molecule type" value="Genomic_DNA"/>
</dbReference>
<dbReference type="InterPro" id="IPR027408">
    <property type="entry name" value="PNPase/RNase_PH_dom_sf"/>
</dbReference>
<keyword evidence="5" id="KW-0698">rRNA processing</keyword>
<evidence type="ECO:0000256" key="7">
    <source>
        <dbReference type="ARBA" id="ARBA00022884"/>
    </source>
</evidence>
<dbReference type="GO" id="GO:0071028">
    <property type="term" value="P:nuclear mRNA surveillance"/>
    <property type="evidence" value="ECO:0007669"/>
    <property type="project" value="TreeGrafter"/>
</dbReference>
<evidence type="ECO:0000313" key="12">
    <source>
        <dbReference type="EMBL" id="KAF6233131.1"/>
    </source>
</evidence>
<evidence type="ECO:0000256" key="9">
    <source>
        <dbReference type="ARBA" id="ARBA00030617"/>
    </source>
</evidence>
<dbReference type="GO" id="GO:0016075">
    <property type="term" value="P:rRNA catabolic process"/>
    <property type="evidence" value="ECO:0007669"/>
    <property type="project" value="TreeGrafter"/>
</dbReference>
<evidence type="ECO:0000256" key="4">
    <source>
        <dbReference type="ARBA" id="ARBA00022490"/>
    </source>
</evidence>
<dbReference type="GO" id="GO:0000467">
    <property type="term" value="P:exonucleolytic trimming to generate mature 3'-end of 5.8S rRNA from tricistronic rRNA transcript (SSU-rRNA, 5.8S rRNA, LSU-rRNA)"/>
    <property type="evidence" value="ECO:0007669"/>
    <property type="project" value="TreeGrafter"/>
</dbReference>
<dbReference type="Gene3D" id="3.30.230.70">
    <property type="entry name" value="GHMP Kinase, N-terminal domain"/>
    <property type="match status" value="1"/>
</dbReference>
<protein>
    <recommendedName>
        <fullName evidence="9">Ribosomal RNA-processing protein 43</fullName>
    </recommendedName>
</protein>
<feature type="domain" description="Exoribonuclease phosphorolytic" evidence="11">
    <location>
        <begin position="47"/>
        <end position="260"/>
    </location>
</feature>
<dbReference type="InterPro" id="IPR050590">
    <property type="entry name" value="Exosome_comp_Rrp42_subfam"/>
</dbReference>
<feature type="region of interest" description="Disordered" evidence="10">
    <location>
        <begin position="92"/>
        <end position="126"/>
    </location>
</feature>
<evidence type="ECO:0000256" key="2">
    <source>
        <dbReference type="ARBA" id="ARBA00004604"/>
    </source>
</evidence>
<evidence type="ECO:0000256" key="10">
    <source>
        <dbReference type="SAM" id="MobiDB-lite"/>
    </source>
</evidence>
<dbReference type="PANTHER" id="PTHR11097:SF9">
    <property type="entry name" value="EXOSOME COMPLEX COMPONENT RRP43"/>
    <property type="match status" value="1"/>
</dbReference>
<name>A0A8H6FR23_9LECA</name>
<reference evidence="12 13" key="1">
    <citation type="journal article" date="2020" name="Genomics">
        <title>Complete, high-quality genomes from long-read metagenomic sequencing of two wolf lichen thalli reveals enigmatic genome architecture.</title>
        <authorList>
            <person name="McKenzie S.K."/>
            <person name="Walston R.F."/>
            <person name="Allen J.L."/>
        </authorList>
    </citation>
    <scope>NUCLEOTIDE SEQUENCE [LARGE SCALE GENOMIC DNA]</scope>
    <source>
        <strain evidence="12">WasteWater2</strain>
    </source>
</reference>
<dbReference type="GO" id="GO:0035925">
    <property type="term" value="F:mRNA 3'-UTR AU-rich region binding"/>
    <property type="evidence" value="ECO:0007669"/>
    <property type="project" value="TreeGrafter"/>
</dbReference>
<dbReference type="Proteomes" id="UP000578531">
    <property type="component" value="Unassembled WGS sequence"/>
</dbReference>
<evidence type="ECO:0000256" key="5">
    <source>
        <dbReference type="ARBA" id="ARBA00022552"/>
    </source>
</evidence>
<dbReference type="GO" id="GO:0005730">
    <property type="term" value="C:nucleolus"/>
    <property type="evidence" value="ECO:0007669"/>
    <property type="project" value="UniProtKB-SubCell"/>
</dbReference>
<comment type="caution">
    <text evidence="12">The sequence shown here is derived from an EMBL/GenBank/DDBJ whole genome shotgun (WGS) entry which is preliminary data.</text>
</comment>
<dbReference type="AlphaFoldDB" id="A0A8H6FR23"/>
<dbReference type="InterPro" id="IPR001247">
    <property type="entry name" value="ExoRNase_PH_dom1"/>
</dbReference>
<dbReference type="GO" id="GO:0000177">
    <property type="term" value="C:cytoplasmic exosome (RNase complex)"/>
    <property type="evidence" value="ECO:0007669"/>
    <property type="project" value="TreeGrafter"/>
</dbReference>